<organism evidence="3 4">
    <name type="scientific">Kineococcus endophyticus</name>
    <dbReference type="NCBI Taxonomy" id="1181883"/>
    <lineage>
        <taxon>Bacteria</taxon>
        <taxon>Bacillati</taxon>
        <taxon>Actinomycetota</taxon>
        <taxon>Actinomycetes</taxon>
        <taxon>Kineosporiales</taxon>
        <taxon>Kineosporiaceae</taxon>
        <taxon>Kineococcus</taxon>
    </lineage>
</organism>
<dbReference type="Proteomes" id="UP001555826">
    <property type="component" value="Unassembled WGS sequence"/>
</dbReference>
<dbReference type="InterPro" id="IPR002525">
    <property type="entry name" value="Transp_IS110-like_N"/>
</dbReference>
<dbReference type="InterPro" id="IPR003346">
    <property type="entry name" value="Transposase_20"/>
</dbReference>
<reference evidence="3 4" key="1">
    <citation type="submission" date="2024-07" db="EMBL/GenBank/DDBJ databases">
        <authorList>
            <person name="Thanompreechachai J."/>
            <person name="Duangmal K."/>
        </authorList>
    </citation>
    <scope>NUCLEOTIDE SEQUENCE [LARGE SCALE GENOMIC DNA]</scope>
    <source>
        <strain evidence="3 4">KCTC 19886</strain>
    </source>
</reference>
<proteinExistence type="predicted"/>
<name>A0ABV3P8G1_9ACTN</name>
<keyword evidence="4" id="KW-1185">Reference proteome</keyword>
<dbReference type="RefSeq" id="WP_367638943.1">
    <property type="nucleotide sequence ID" value="NZ_JBFNQN010000009.1"/>
</dbReference>
<feature type="domain" description="Transposase IS116/IS110/IS902 C-terminal" evidence="2">
    <location>
        <begin position="292"/>
        <end position="373"/>
    </location>
</feature>
<sequence length="433" mass="46522">MALFIGDDWAEDHHDILITDEHGKKLAKARLPEGLAGIERLHALVAEHLTDADVDPVTGHLASDRVVVGIETDRGTWVVALAAAGYTVYALNPMQTARYRERYSTSGAKSDAADAAVLARIVRQDREHHRPLAADSTDVVGLKIATRAHQSLIWDRTRHLLRLRSTLLAFYPAALQAFGEVGIELGEADCLELLAAAPDPDRAQALSRSKIAAMLRRAGRREVEAKAEAIQAVLRAAALRQPDPVQRAYAASVSASVSASVGLLVALRTQIGELGQVVGQGFGQHPAAEIYLSQPGLGPVLGARMLAEFGDAPGRYRDARARKNYAGTSPITRRSGTRKNVLARYARNRHLADTAYQQAFCALQGSPGARAYYDICRARGANHNAALRQLANRLIGILHGCLRHGTLYDEATAWPCPAGRAPVPTPQPAAAAA</sequence>
<dbReference type="PANTHER" id="PTHR33055:SF3">
    <property type="entry name" value="PUTATIVE TRANSPOSASE FOR IS117-RELATED"/>
    <property type="match status" value="1"/>
</dbReference>
<evidence type="ECO:0000259" key="1">
    <source>
        <dbReference type="Pfam" id="PF01548"/>
    </source>
</evidence>
<protein>
    <submittedName>
        <fullName evidence="3">IS110 family transposase</fullName>
    </submittedName>
</protein>
<gene>
    <name evidence="3" type="ORF">AB1207_13715</name>
</gene>
<comment type="caution">
    <text evidence="3">The sequence shown here is derived from an EMBL/GenBank/DDBJ whole genome shotgun (WGS) entry which is preliminary data.</text>
</comment>
<dbReference type="NCBIfam" id="NF033542">
    <property type="entry name" value="transpos_IS110"/>
    <property type="match status" value="1"/>
</dbReference>
<evidence type="ECO:0000259" key="2">
    <source>
        <dbReference type="Pfam" id="PF02371"/>
    </source>
</evidence>
<feature type="domain" description="Transposase IS110-like N-terminal" evidence="1">
    <location>
        <begin position="5"/>
        <end position="172"/>
    </location>
</feature>
<dbReference type="Pfam" id="PF01548">
    <property type="entry name" value="DEDD_Tnp_IS110"/>
    <property type="match status" value="1"/>
</dbReference>
<evidence type="ECO:0000313" key="3">
    <source>
        <dbReference type="EMBL" id="MEW9265810.1"/>
    </source>
</evidence>
<dbReference type="Pfam" id="PF02371">
    <property type="entry name" value="Transposase_20"/>
    <property type="match status" value="1"/>
</dbReference>
<accession>A0ABV3P8G1</accession>
<dbReference type="PANTHER" id="PTHR33055">
    <property type="entry name" value="TRANSPOSASE FOR INSERTION SEQUENCE ELEMENT IS1111A"/>
    <property type="match status" value="1"/>
</dbReference>
<dbReference type="EMBL" id="JBFNQN010000009">
    <property type="protein sequence ID" value="MEW9265810.1"/>
    <property type="molecule type" value="Genomic_DNA"/>
</dbReference>
<dbReference type="InterPro" id="IPR047650">
    <property type="entry name" value="Transpos_IS110"/>
</dbReference>
<evidence type="ECO:0000313" key="4">
    <source>
        <dbReference type="Proteomes" id="UP001555826"/>
    </source>
</evidence>